<sequence>MPPSPPARAVASAVLLLPALLAAGCATAPAAPSVTSTAQAILEYPYYELEELVADADRIVEGTVVSTSDVVAYPVFEGDDPFLNPLSEASEEEREAASGEDAYATTEVVLDVTGVHKGESPDRLIITQWGGVLDGVLSTSAQQPLLVPGEDYLLFLGEGERAGTLGGGAGSYEASDGAFLAMADHAPVASLEREELAILLSSDGARAPLAQWRYERGR</sequence>
<dbReference type="AlphaFoldDB" id="A0A9X2E408"/>
<dbReference type="Proteomes" id="UP001155240">
    <property type="component" value="Unassembled WGS sequence"/>
</dbReference>
<comment type="caution">
    <text evidence="2">The sequence shown here is derived from an EMBL/GenBank/DDBJ whole genome shotgun (WGS) entry which is preliminary data.</text>
</comment>
<evidence type="ECO:0000256" key="1">
    <source>
        <dbReference type="SAM" id="SignalP"/>
    </source>
</evidence>
<feature type="chain" id="PRO_5040941785" description="Lipoprotein" evidence="1">
    <location>
        <begin position="31"/>
        <end position="218"/>
    </location>
</feature>
<accession>A0A9X2E408</accession>
<keyword evidence="1" id="KW-0732">Signal</keyword>
<reference evidence="2" key="1">
    <citation type="submission" date="2022-06" db="EMBL/GenBank/DDBJ databases">
        <title>Whole genome shotgun sequencing (WGS) of Rathayibacter sp. ZW T2_19, isolated from stored onions (Allium cepa).</title>
        <authorList>
            <person name="Stoll D.A."/>
            <person name="Huch M."/>
        </authorList>
    </citation>
    <scope>NUCLEOTIDE SEQUENCE</scope>
    <source>
        <strain evidence="2">ZW T2_19</strain>
    </source>
</reference>
<evidence type="ECO:0000313" key="3">
    <source>
        <dbReference type="Proteomes" id="UP001155240"/>
    </source>
</evidence>
<organism evidence="2 3">
    <name type="scientific">Rathayibacter rubneri</name>
    <dbReference type="NCBI Taxonomy" id="2950106"/>
    <lineage>
        <taxon>Bacteria</taxon>
        <taxon>Bacillati</taxon>
        <taxon>Actinomycetota</taxon>
        <taxon>Actinomycetes</taxon>
        <taxon>Micrococcales</taxon>
        <taxon>Microbacteriaceae</taxon>
        <taxon>Rathayibacter</taxon>
    </lineage>
</organism>
<protein>
    <recommendedName>
        <fullName evidence="4">Lipoprotein</fullName>
    </recommendedName>
</protein>
<feature type="signal peptide" evidence="1">
    <location>
        <begin position="1"/>
        <end position="30"/>
    </location>
</feature>
<gene>
    <name evidence="2" type="ORF">NB037_15940</name>
</gene>
<name>A0A9X2E408_9MICO</name>
<dbReference type="EMBL" id="JAMRYM010000092">
    <property type="protein sequence ID" value="MCM6763909.1"/>
    <property type="molecule type" value="Genomic_DNA"/>
</dbReference>
<evidence type="ECO:0008006" key="4">
    <source>
        <dbReference type="Google" id="ProtNLM"/>
    </source>
</evidence>
<evidence type="ECO:0000313" key="2">
    <source>
        <dbReference type="EMBL" id="MCM6763909.1"/>
    </source>
</evidence>
<proteinExistence type="predicted"/>
<dbReference type="RefSeq" id="WP_251947462.1">
    <property type="nucleotide sequence ID" value="NZ_JAMRYM010000092.1"/>
</dbReference>
<keyword evidence="3" id="KW-1185">Reference proteome</keyword>